<dbReference type="EMBL" id="JTCM02000022">
    <property type="protein sequence ID" value="NEU73365.1"/>
    <property type="molecule type" value="Genomic_DNA"/>
</dbReference>
<dbReference type="PANTHER" id="PTHR33619:SF3">
    <property type="entry name" value="POLYSACCHARIDE EXPORT PROTEIN GFCE-RELATED"/>
    <property type="match status" value="1"/>
</dbReference>
<dbReference type="InterPro" id="IPR049712">
    <property type="entry name" value="Poly_export"/>
</dbReference>
<sequence>MQYLPGIGLLGATLSVSMMVIPTLAAPIVDATSHTHYLSQAQPNTQPKRIQSIHIAVIGEVQRPGGYFLGVATQTDGSSVSKQQLPTVIRAIQIAGGITVHADVRQVQVRRRINNSSEPTIINVNIYKYLSEGDLSQDISLQEGDAVVVMHAES</sequence>
<dbReference type="RefSeq" id="WP_039741927.1">
    <property type="nucleotide sequence ID" value="NZ_JTCM02000022.1"/>
</dbReference>
<name>A0A846H7U9_9CYAN</name>
<dbReference type="GO" id="GO:0015159">
    <property type="term" value="F:polysaccharide transmembrane transporter activity"/>
    <property type="evidence" value="ECO:0007669"/>
    <property type="project" value="InterPro"/>
</dbReference>
<comment type="caution">
    <text evidence="2">The sequence shown here is derived from an EMBL/GenBank/DDBJ whole genome shotgun (WGS) entry which is preliminary data.</text>
</comment>
<dbReference type="Pfam" id="PF22461">
    <property type="entry name" value="SLBB_2"/>
    <property type="match status" value="1"/>
</dbReference>
<dbReference type="PANTHER" id="PTHR33619">
    <property type="entry name" value="POLYSACCHARIDE EXPORT PROTEIN GFCE-RELATED"/>
    <property type="match status" value="1"/>
</dbReference>
<keyword evidence="3" id="KW-1185">Reference proteome</keyword>
<dbReference type="AlphaFoldDB" id="A0A846H7U9"/>
<accession>A0A846H7U9</accession>
<feature type="domain" description="SLBB" evidence="1">
    <location>
        <begin position="87"/>
        <end position="149"/>
    </location>
</feature>
<dbReference type="Gene3D" id="3.10.560.10">
    <property type="entry name" value="Outer membrane lipoprotein wza domain like"/>
    <property type="match status" value="1"/>
</dbReference>
<dbReference type="Proteomes" id="UP000031549">
    <property type="component" value="Unassembled WGS sequence"/>
</dbReference>
<evidence type="ECO:0000313" key="3">
    <source>
        <dbReference type="Proteomes" id="UP000031549"/>
    </source>
</evidence>
<proteinExistence type="predicted"/>
<gene>
    <name evidence="2" type="ORF">PI95_012510</name>
</gene>
<evidence type="ECO:0000313" key="2">
    <source>
        <dbReference type="EMBL" id="NEU73365.1"/>
    </source>
</evidence>
<protein>
    <recommendedName>
        <fullName evidence="1">SLBB domain-containing protein</fullName>
    </recommendedName>
</protein>
<organism evidence="2 3">
    <name type="scientific">Hassallia byssoidea VB512170</name>
    <dbReference type="NCBI Taxonomy" id="1304833"/>
    <lineage>
        <taxon>Bacteria</taxon>
        <taxon>Bacillati</taxon>
        <taxon>Cyanobacteriota</taxon>
        <taxon>Cyanophyceae</taxon>
        <taxon>Nostocales</taxon>
        <taxon>Tolypothrichaceae</taxon>
        <taxon>Hassallia</taxon>
    </lineage>
</organism>
<dbReference type="InterPro" id="IPR054765">
    <property type="entry name" value="SLBB_dom"/>
</dbReference>
<reference evidence="2 3" key="1">
    <citation type="journal article" date="2015" name="Genome Announc.">
        <title>Draft Genome Sequence of Cyanobacterium Hassallia byssoidea Strain VB512170, Isolated from Monuments in India.</title>
        <authorList>
            <person name="Singh D."/>
            <person name="Chandrababunaidu M.M."/>
            <person name="Panda A."/>
            <person name="Sen D."/>
            <person name="Bhattacharyya S."/>
            <person name="Adhikary S.P."/>
            <person name="Tripathy S."/>
        </authorList>
    </citation>
    <scope>NUCLEOTIDE SEQUENCE [LARGE SCALE GENOMIC DNA]</scope>
    <source>
        <strain evidence="2 3">VB512170</strain>
    </source>
</reference>
<evidence type="ECO:0000259" key="1">
    <source>
        <dbReference type="Pfam" id="PF22461"/>
    </source>
</evidence>